<feature type="domain" description="Methyltransferase type 11" evidence="1">
    <location>
        <begin position="62"/>
        <end position="162"/>
    </location>
</feature>
<dbReference type="InterPro" id="IPR029063">
    <property type="entry name" value="SAM-dependent_MTases_sf"/>
</dbReference>
<sequence>MSTFTEANRQAFDGLSTKYDSEPWRHRMTDQIKKGLHNRKDWIGVRWAESDDLQYGRETKLLDYACGTGSVTKAIGSWVTNIRGIDISENMVKLFNEAAQASGLKTEQVNAVVGDLLGDEVSANLDTPEYQNFDLAVIGLGFHHFENPMRAIERLTERLKPATGVLIIIDFLPFDKDEPAGPQAANAQTIKHGGFARQNMEMLFKAAKLENFSFSVMEEQVEMFGKDGTSSKRSVFFARGRREPTTWGKISKWIGSMQTVASDQWQIGPREQVQAQLGPMGGRIRE</sequence>
<gene>
    <name evidence="2" type="ORF">LTR09_002290</name>
</gene>
<dbReference type="PANTHER" id="PTHR43861">
    <property type="entry name" value="TRANS-ACONITATE 2-METHYLTRANSFERASE-RELATED"/>
    <property type="match status" value="1"/>
</dbReference>
<evidence type="ECO:0000259" key="1">
    <source>
        <dbReference type="Pfam" id="PF08241"/>
    </source>
</evidence>
<comment type="caution">
    <text evidence="2">The sequence shown here is derived from an EMBL/GenBank/DDBJ whole genome shotgun (WGS) entry which is preliminary data.</text>
</comment>
<evidence type="ECO:0000313" key="3">
    <source>
        <dbReference type="Proteomes" id="UP001271007"/>
    </source>
</evidence>
<dbReference type="SUPFAM" id="SSF53335">
    <property type="entry name" value="S-adenosyl-L-methionine-dependent methyltransferases"/>
    <property type="match status" value="1"/>
</dbReference>
<dbReference type="Proteomes" id="UP001271007">
    <property type="component" value="Unassembled WGS sequence"/>
</dbReference>
<dbReference type="CDD" id="cd02440">
    <property type="entry name" value="AdoMet_MTases"/>
    <property type="match status" value="1"/>
</dbReference>
<dbReference type="EMBL" id="JAWDJX010000004">
    <property type="protein sequence ID" value="KAK3057251.1"/>
    <property type="molecule type" value="Genomic_DNA"/>
</dbReference>
<dbReference type="Pfam" id="PF08241">
    <property type="entry name" value="Methyltransf_11"/>
    <property type="match status" value="1"/>
</dbReference>
<reference evidence="2" key="1">
    <citation type="submission" date="2023-04" db="EMBL/GenBank/DDBJ databases">
        <title>Black Yeasts Isolated from many extreme environments.</title>
        <authorList>
            <person name="Coleine C."/>
            <person name="Stajich J.E."/>
            <person name="Selbmann L."/>
        </authorList>
    </citation>
    <scope>NUCLEOTIDE SEQUENCE</scope>
    <source>
        <strain evidence="2">CCFEE 5312</strain>
    </source>
</reference>
<evidence type="ECO:0000313" key="2">
    <source>
        <dbReference type="EMBL" id="KAK3057251.1"/>
    </source>
</evidence>
<dbReference type="GO" id="GO:0008757">
    <property type="term" value="F:S-adenosylmethionine-dependent methyltransferase activity"/>
    <property type="evidence" value="ECO:0007669"/>
    <property type="project" value="InterPro"/>
</dbReference>
<keyword evidence="3" id="KW-1185">Reference proteome</keyword>
<name>A0AAJ0GGS3_9PEZI</name>
<accession>A0AAJ0GGS3</accession>
<protein>
    <recommendedName>
        <fullName evidence="1">Methyltransferase type 11 domain-containing protein</fullName>
    </recommendedName>
</protein>
<dbReference type="InterPro" id="IPR013216">
    <property type="entry name" value="Methyltransf_11"/>
</dbReference>
<dbReference type="AlphaFoldDB" id="A0AAJ0GGS3"/>
<dbReference type="Gene3D" id="3.40.50.150">
    <property type="entry name" value="Vaccinia Virus protein VP39"/>
    <property type="match status" value="1"/>
</dbReference>
<organism evidence="2 3">
    <name type="scientific">Extremus antarcticus</name>
    <dbReference type="NCBI Taxonomy" id="702011"/>
    <lineage>
        <taxon>Eukaryota</taxon>
        <taxon>Fungi</taxon>
        <taxon>Dikarya</taxon>
        <taxon>Ascomycota</taxon>
        <taxon>Pezizomycotina</taxon>
        <taxon>Dothideomycetes</taxon>
        <taxon>Dothideomycetidae</taxon>
        <taxon>Mycosphaerellales</taxon>
        <taxon>Extremaceae</taxon>
        <taxon>Extremus</taxon>
    </lineage>
</organism>
<proteinExistence type="predicted"/>